<evidence type="ECO:0000256" key="7">
    <source>
        <dbReference type="ARBA" id="ARBA00022723"/>
    </source>
</evidence>
<comment type="pathway">
    <text evidence="3">Amino-acid biosynthesis; L-lysine biosynthesis via DAP pathway; LL-2,6-diaminopimelate from (S)-tetrahydrodipicolinate (succinylase route): step 3/3.</text>
</comment>
<dbReference type="InterPro" id="IPR002933">
    <property type="entry name" value="Peptidase_M20"/>
</dbReference>
<dbReference type="AlphaFoldDB" id="A0A6J4TNI4"/>
<comment type="similarity">
    <text evidence="4">Belongs to the peptidase M20A family.</text>
</comment>
<dbReference type="Pfam" id="PF01546">
    <property type="entry name" value="Peptidase_M20"/>
    <property type="match status" value="1"/>
</dbReference>
<accession>A0A6J4TNI4</accession>
<protein>
    <recommendedName>
        <fullName evidence="6">Probable succinyl-diaminopimelate desuccinylase</fullName>
        <ecNumber evidence="5">3.5.1.18</ecNumber>
    </recommendedName>
</protein>
<keyword evidence="9" id="KW-0862">Zinc</keyword>
<keyword evidence="10" id="KW-0170">Cobalt</keyword>
<dbReference type="UniPathway" id="UPA00034">
    <property type="reaction ID" value="UER00021"/>
</dbReference>
<dbReference type="PANTHER" id="PTHR43808:SF25">
    <property type="entry name" value="PEPTIDASE M20 DIMERISATION DOMAIN-CONTAINING PROTEIN"/>
    <property type="match status" value="1"/>
</dbReference>
<dbReference type="Gene3D" id="3.40.630.10">
    <property type="entry name" value="Zn peptidases"/>
    <property type="match status" value="1"/>
</dbReference>
<evidence type="ECO:0000256" key="8">
    <source>
        <dbReference type="ARBA" id="ARBA00022801"/>
    </source>
</evidence>
<dbReference type="GO" id="GO:0009089">
    <property type="term" value="P:lysine biosynthetic process via diaminopimelate"/>
    <property type="evidence" value="ECO:0007669"/>
    <property type="project" value="UniProtKB-UniPathway"/>
</dbReference>
<dbReference type="Pfam" id="PF07687">
    <property type="entry name" value="M20_dimer"/>
    <property type="match status" value="1"/>
</dbReference>
<evidence type="ECO:0000259" key="12">
    <source>
        <dbReference type="Pfam" id="PF07687"/>
    </source>
</evidence>
<evidence type="ECO:0000256" key="11">
    <source>
        <dbReference type="ARBA" id="ARBA00051301"/>
    </source>
</evidence>
<dbReference type="PROSITE" id="PS00758">
    <property type="entry name" value="ARGE_DAPE_CPG2_1"/>
    <property type="match status" value="1"/>
</dbReference>
<dbReference type="Gene3D" id="3.30.70.360">
    <property type="match status" value="1"/>
</dbReference>
<dbReference type="NCBIfam" id="TIGR01910">
    <property type="entry name" value="DapE-ArgE"/>
    <property type="match status" value="1"/>
</dbReference>
<feature type="domain" description="Peptidase M20 dimerisation" evidence="12">
    <location>
        <begin position="195"/>
        <end position="306"/>
    </location>
</feature>
<dbReference type="InterPro" id="IPR011650">
    <property type="entry name" value="Peptidase_M20_dimer"/>
</dbReference>
<dbReference type="SUPFAM" id="SSF53187">
    <property type="entry name" value="Zn-dependent exopeptidases"/>
    <property type="match status" value="1"/>
</dbReference>
<evidence type="ECO:0000313" key="13">
    <source>
        <dbReference type="EMBL" id="CAA9526437.1"/>
    </source>
</evidence>
<dbReference type="InterPro" id="IPR036264">
    <property type="entry name" value="Bact_exopeptidase_dim_dom"/>
</dbReference>
<keyword evidence="8 13" id="KW-0378">Hydrolase</keyword>
<evidence type="ECO:0000256" key="4">
    <source>
        <dbReference type="ARBA" id="ARBA00006247"/>
    </source>
</evidence>
<dbReference type="GO" id="GO:0009014">
    <property type="term" value="F:succinyl-diaminopimelate desuccinylase activity"/>
    <property type="evidence" value="ECO:0007669"/>
    <property type="project" value="UniProtKB-EC"/>
</dbReference>
<proteinExistence type="inferred from homology"/>
<comment type="catalytic activity">
    <reaction evidence="11">
        <text>N-succinyl-(2S,6S)-2,6-diaminopimelate + H2O = (2S,6S)-2,6-diaminopimelate + succinate</text>
        <dbReference type="Rhea" id="RHEA:22608"/>
        <dbReference type="ChEBI" id="CHEBI:15377"/>
        <dbReference type="ChEBI" id="CHEBI:30031"/>
        <dbReference type="ChEBI" id="CHEBI:57609"/>
        <dbReference type="ChEBI" id="CHEBI:58087"/>
        <dbReference type="EC" id="3.5.1.18"/>
    </reaction>
</comment>
<dbReference type="SUPFAM" id="SSF55031">
    <property type="entry name" value="Bacterial exopeptidase dimerisation domain"/>
    <property type="match status" value="1"/>
</dbReference>
<name>A0A6J4TNI4_9ACTN</name>
<evidence type="ECO:0000256" key="10">
    <source>
        <dbReference type="ARBA" id="ARBA00023285"/>
    </source>
</evidence>
<dbReference type="PANTHER" id="PTHR43808">
    <property type="entry name" value="ACETYLORNITHINE DEACETYLASE"/>
    <property type="match status" value="1"/>
</dbReference>
<organism evidence="13">
    <name type="scientific">uncultured Solirubrobacteraceae bacterium</name>
    <dbReference type="NCBI Taxonomy" id="1162706"/>
    <lineage>
        <taxon>Bacteria</taxon>
        <taxon>Bacillati</taxon>
        <taxon>Actinomycetota</taxon>
        <taxon>Thermoleophilia</taxon>
        <taxon>Solirubrobacterales</taxon>
        <taxon>Solirubrobacteraceae</taxon>
        <taxon>environmental samples</taxon>
    </lineage>
</organism>
<evidence type="ECO:0000256" key="1">
    <source>
        <dbReference type="ARBA" id="ARBA00001941"/>
    </source>
</evidence>
<dbReference type="InterPro" id="IPR050072">
    <property type="entry name" value="Peptidase_M20A"/>
</dbReference>
<sequence length="409" mass="42421">MAGALQYIAADAIARDVGRAVRVPSITGSERAVAAEVVAIAAELGLQAELVEFDLDALRRAPGYPGEEAPRDELVGALVTLPGRDPGAPRLALNGHIDVVAAGTEPWQRDPWSGAVAGGCVHGRGSLDMKGGLIAALHAMGALRAAGVRLPGDVVLQAVPAEEDGGLGTFAALQRDDDFAAALIPEPTELRIVCAHGGALTFTGTVRGKTAHAALRLEGVSAIDRYMPIHAALHEHERSINARPRHPLLADHPLPYPLLVGQLQAGRWSSQVPEELTFEGRLGVPVGQTLEDARAGLERAVAAAADDHGPPVQIVWSGGQFAPGETALDDPWVTLVQDAAAAELGAPPPLVGVGYGCDMRLFCARGIPCVLFGPSGIELAHAVDERVAIAGLAATARVIVRCVLAFATR</sequence>
<evidence type="ECO:0000256" key="6">
    <source>
        <dbReference type="ARBA" id="ARBA00016853"/>
    </source>
</evidence>
<dbReference type="InterPro" id="IPR010182">
    <property type="entry name" value="ArgE/DapE"/>
</dbReference>
<evidence type="ECO:0000256" key="2">
    <source>
        <dbReference type="ARBA" id="ARBA00001947"/>
    </source>
</evidence>
<reference evidence="13" key="1">
    <citation type="submission" date="2020-02" db="EMBL/GenBank/DDBJ databases">
        <authorList>
            <person name="Meier V. D."/>
        </authorList>
    </citation>
    <scope>NUCLEOTIDE SEQUENCE</scope>
    <source>
        <strain evidence="13">AVDCRST_MAG67</strain>
    </source>
</reference>
<dbReference type="EMBL" id="CADCVQ010000155">
    <property type="protein sequence ID" value="CAA9526437.1"/>
    <property type="molecule type" value="Genomic_DNA"/>
</dbReference>
<evidence type="ECO:0000256" key="9">
    <source>
        <dbReference type="ARBA" id="ARBA00022833"/>
    </source>
</evidence>
<dbReference type="EC" id="3.5.1.18" evidence="5"/>
<evidence type="ECO:0000256" key="3">
    <source>
        <dbReference type="ARBA" id="ARBA00005130"/>
    </source>
</evidence>
<dbReference type="GO" id="GO:0046872">
    <property type="term" value="F:metal ion binding"/>
    <property type="evidence" value="ECO:0007669"/>
    <property type="project" value="UniProtKB-KW"/>
</dbReference>
<gene>
    <name evidence="13" type="ORF">AVDCRST_MAG67-3720</name>
</gene>
<comment type="cofactor">
    <cofactor evidence="2">
        <name>Zn(2+)</name>
        <dbReference type="ChEBI" id="CHEBI:29105"/>
    </cofactor>
</comment>
<keyword evidence="7" id="KW-0479">Metal-binding</keyword>
<comment type="cofactor">
    <cofactor evidence="1">
        <name>Co(2+)</name>
        <dbReference type="ChEBI" id="CHEBI:48828"/>
    </cofactor>
</comment>
<dbReference type="InterPro" id="IPR001261">
    <property type="entry name" value="ArgE/DapE_CS"/>
</dbReference>
<evidence type="ECO:0000256" key="5">
    <source>
        <dbReference type="ARBA" id="ARBA00011921"/>
    </source>
</evidence>